<evidence type="ECO:0000313" key="3">
    <source>
        <dbReference type="EMBL" id="CDP37023.1"/>
    </source>
</evidence>
<dbReference type="Pfam" id="PF17104">
    <property type="entry name" value="YBL010C_LAA2"/>
    <property type="match status" value="1"/>
</dbReference>
<reference evidence="3" key="1">
    <citation type="submission" date="2014-02" db="EMBL/GenBank/DDBJ databases">
        <authorList>
            <person name="Genoscope - CEA"/>
        </authorList>
    </citation>
    <scope>NUCLEOTIDE SEQUENCE</scope>
    <source>
        <strain evidence="3">LS3</strain>
    </source>
</reference>
<feature type="compositionally biased region" description="Acidic residues" evidence="2">
    <location>
        <begin position="135"/>
        <end position="158"/>
    </location>
</feature>
<feature type="compositionally biased region" description="Basic and acidic residues" evidence="2">
    <location>
        <begin position="295"/>
        <end position="330"/>
    </location>
</feature>
<feature type="coiled-coil region" evidence="1">
    <location>
        <begin position="355"/>
        <end position="389"/>
    </location>
</feature>
<gene>
    <name evidence="3" type="ORF">GNLVRS02_ARAD1D01980g</name>
</gene>
<evidence type="ECO:0000256" key="1">
    <source>
        <dbReference type="SAM" id="Coils"/>
    </source>
</evidence>
<dbReference type="PANTHER" id="PTHR38698:SF1">
    <property type="entry name" value="FUNGAL PROTEIN"/>
    <property type="match status" value="1"/>
</dbReference>
<keyword evidence="1" id="KW-0175">Coiled coil</keyword>
<dbReference type="PANTHER" id="PTHR38698">
    <property type="entry name" value="EXPRESSED PROTEIN"/>
    <property type="match status" value="1"/>
</dbReference>
<organism evidence="3">
    <name type="scientific">Blastobotrys adeninivorans</name>
    <name type="common">Yeast</name>
    <name type="synonym">Arxula adeninivorans</name>
    <dbReference type="NCBI Taxonomy" id="409370"/>
    <lineage>
        <taxon>Eukaryota</taxon>
        <taxon>Fungi</taxon>
        <taxon>Dikarya</taxon>
        <taxon>Ascomycota</taxon>
        <taxon>Saccharomycotina</taxon>
        <taxon>Dipodascomycetes</taxon>
        <taxon>Dipodascales</taxon>
        <taxon>Trichomonascaceae</taxon>
        <taxon>Blastobotrys</taxon>
    </lineage>
</organism>
<protein>
    <submittedName>
        <fullName evidence="3">ARAD1D01980p</fullName>
    </submittedName>
</protein>
<feature type="compositionally biased region" description="Polar residues" evidence="2">
    <location>
        <begin position="52"/>
        <end position="61"/>
    </location>
</feature>
<dbReference type="AlphaFoldDB" id="A0A060T7T0"/>
<name>A0A060T7T0_BLAAD</name>
<dbReference type="InterPro" id="IPR031355">
    <property type="entry name" value="YBL010C/LAA2-like"/>
</dbReference>
<dbReference type="EMBL" id="HG937694">
    <property type="protein sequence ID" value="CDP37023.1"/>
    <property type="molecule type" value="Genomic_DNA"/>
</dbReference>
<feature type="region of interest" description="Disordered" evidence="2">
    <location>
        <begin position="294"/>
        <end position="330"/>
    </location>
</feature>
<reference evidence="3" key="2">
    <citation type="submission" date="2014-06" db="EMBL/GenBank/DDBJ databases">
        <title>The complete genome of Blastobotrys (Arxula) adeninivorans LS3 - a yeast of biotechnological interest.</title>
        <authorList>
            <person name="Kunze G."/>
            <person name="Gaillardin C."/>
            <person name="Czernicka M."/>
            <person name="Durrens P."/>
            <person name="Martin T."/>
            <person name="Boer E."/>
            <person name="Gabaldon T."/>
            <person name="Cruz J."/>
            <person name="Talla E."/>
            <person name="Marck C."/>
            <person name="Goffeau A."/>
            <person name="Barbe V."/>
            <person name="Baret P."/>
            <person name="Baronian K."/>
            <person name="Beier S."/>
            <person name="Bleykasten C."/>
            <person name="Bode R."/>
            <person name="Casaregola S."/>
            <person name="Despons L."/>
            <person name="Fairhead C."/>
            <person name="Giersberg M."/>
            <person name="Gierski P."/>
            <person name="Hahnel U."/>
            <person name="Hartmann A."/>
            <person name="Jankowska D."/>
            <person name="Jubin C."/>
            <person name="Jung P."/>
            <person name="Lafontaine I."/>
            <person name="Leh-Louis V."/>
            <person name="Lemaire M."/>
            <person name="Marcet-Houben M."/>
            <person name="Mascher M."/>
            <person name="Morel G."/>
            <person name="Richard G.-F."/>
            <person name="Riechen J."/>
            <person name="Sacerdot C."/>
            <person name="Sarkar A."/>
            <person name="Savel G."/>
            <person name="Schacherer J."/>
            <person name="Sherman D."/>
            <person name="Straub M.-L."/>
            <person name="Stein N."/>
            <person name="Thierry A."/>
            <person name="Trautwein-Schult A."/>
            <person name="Westhof E."/>
            <person name="Worch S."/>
            <person name="Dujon B."/>
            <person name="Souciet J.-L."/>
            <person name="Wincker P."/>
            <person name="Scholz U."/>
            <person name="Neuveglise N."/>
        </authorList>
    </citation>
    <scope>NUCLEOTIDE SEQUENCE</scope>
    <source>
        <strain evidence="3">LS3</strain>
    </source>
</reference>
<feature type="region of interest" description="Disordered" evidence="2">
    <location>
        <begin position="1"/>
        <end position="179"/>
    </location>
</feature>
<sequence>MSEDAREPANPVESVESVESLTPEPVNLVMKTADDSPDDTAMESHVREESGEVTSSQSNELHTGASDRVNYTNELNEVNEIETKDDHLNIEDDSSNKDADTHIQAAGEDHITHDDNEEEKNDNNKEDEVPVQGKEEEEDDEFGDFDDAEFGEFDDFEAAPEPAEPTQPGPSVAGASEPSVMSLKEGDFTSSAQLQSAVGAILGSMTVQTTDSSEHGPNIHSRGELDSSAPNSYFSERSASLWSQLAVLSPDVRPIDWKRSAIRRLLLVSLGVPLDLDEILPRANTKRLVLPSLSKDTDKGKVPERDQSSEEKSTNTGTKEKEAESEALSKETEAFLSEWGRLAKVSQEALEGMNEEELNDHIDRLKTSIEGAEKLNAQWEAKKEGAIKDKEAFEGVIESLVEYAQRLRKK</sequence>
<feature type="compositionally biased region" description="Basic and acidic residues" evidence="2">
    <location>
        <begin position="81"/>
        <end position="114"/>
    </location>
</feature>
<accession>A0A060T7T0</accession>
<proteinExistence type="predicted"/>
<feature type="region of interest" description="Disordered" evidence="2">
    <location>
        <begin position="208"/>
        <end position="231"/>
    </location>
</feature>
<evidence type="ECO:0000256" key="2">
    <source>
        <dbReference type="SAM" id="MobiDB-lite"/>
    </source>
</evidence>